<organism evidence="1 2">
    <name type="scientific">Fibrobacter succinogenes</name>
    <name type="common">Bacteroides succinogenes</name>
    <dbReference type="NCBI Taxonomy" id="833"/>
    <lineage>
        <taxon>Bacteria</taxon>
        <taxon>Pseudomonadati</taxon>
        <taxon>Fibrobacterota</taxon>
        <taxon>Fibrobacteria</taxon>
        <taxon>Fibrobacterales</taxon>
        <taxon>Fibrobacteraceae</taxon>
        <taxon>Fibrobacter</taxon>
    </lineage>
</organism>
<protein>
    <recommendedName>
        <fullName evidence="3">Prepilin-type N-terminal cleavage/methylation domain-containing protein</fullName>
    </recommendedName>
</protein>
<reference evidence="1 2" key="1">
    <citation type="submission" date="2017-08" db="EMBL/GenBank/DDBJ databases">
        <authorList>
            <person name="de Groot N.N."/>
        </authorList>
    </citation>
    <scope>NUCLEOTIDE SEQUENCE [LARGE SCALE GENOMIC DNA]</scope>
    <source>
        <strain evidence="1 2">HM2</strain>
    </source>
</reference>
<gene>
    <name evidence="1" type="ORF">SAMN05661053_2570</name>
</gene>
<dbReference type="Gene3D" id="3.30.700.10">
    <property type="entry name" value="Glycoprotein, Type 4 Pilin"/>
    <property type="match status" value="1"/>
</dbReference>
<sequence length="438" mass="48170">MNFKFKTGFTLMELMVYIALLGGIVLIAGQAFSDSTKMRIRTQSMLQANQIAGNVSSILKEDLTQLGAKSSQEAPAAGATMDAFSTDHMHDVFMDPDNADNTKKDSSSYSITENHGSADFDSLTLRRVRYDDNGHYVAVEQISWFVEDHTLKRGCQTISGTEDTDLCPTSKPNVVSMAEGIENFKVHAAEPGAKESTSRIFPSSDTSKHDFRLVPRYGDYYLAYTNVEPAEGGLSVTLSSFASNYDFENQTPITDGKNANQVFVAEKNGVSDTWKNLCKKVTLDSNVTYEISFTMPYSSDASRLFCPGRDYMSFGFRRSSDGTKPSQINDFLFFPPTNAGASEGTRRFRFKTKNKLENVCMAFTFASYSPVVATGKITISGVVLKKVETANYTFSGSAISINDKKNVKALQVEFVVNIRGESNVLSLIIPIPSNGTKD</sequence>
<dbReference type="Proteomes" id="UP000255423">
    <property type="component" value="Unassembled WGS sequence"/>
</dbReference>
<accession>A0A380S7D0</accession>
<proteinExistence type="predicted"/>
<name>A0A380S7D0_FIBSU</name>
<dbReference type="AlphaFoldDB" id="A0A380S7D0"/>
<evidence type="ECO:0000313" key="2">
    <source>
        <dbReference type="Proteomes" id="UP000255423"/>
    </source>
</evidence>
<evidence type="ECO:0008006" key="3">
    <source>
        <dbReference type="Google" id="ProtNLM"/>
    </source>
</evidence>
<evidence type="ECO:0000313" key="1">
    <source>
        <dbReference type="EMBL" id="SUQ25777.1"/>
    </source>
</evidence>
<dbReference type="EMBL" id="UHJL01000004">
    <property type="protein sequence ID" value="SUQ25777.1"/>
    <property type="molecule type" value="Genomic_DNA"/>
</dbReference>
<dbReference type="RefSeq" id="WP_109573453.1">
    <property type="nucleotide sequence ID" value="NZ_UHJL01000004.1"/>
</dbReference>